<comment type="caution">
    <text evidence="2">The sequence shown here is derived from an EMBL/GenBank/DDBJ whole genome shotgun (WGS) entry which is preliminary data.</text>
</comment>
<dbReference type="Proteomes" id="UP001142489">
    <property type="component" value="Unassembled WGS sequence"/>
</dbReference>
<evidence type="ECO:0000313" key="3">
    <source>
        <dbReference type="Proteomes" id="UP001142489"/>
    </source>
</evidence>
<dbReference type="OrthoDB" id="691673at2759"/>
<name>A0A9Q0Y352_9SAUR</name>
<dbReference type="EMBL" id="JAPFRF010000002">
    <property type="protein sequence ID" value="KAJ7341535.1"/>
    <property type="molecule type" value="Genomic_DNA"/>
</dbReference>
<protein>
    <recommendedName>
        <fullName evidence="1">Myb/SANT-like DNA-binding domain-containing protein</fullName>
    </recommendedName>
</protein>
<accession>A0A9Q0Y352</accession>
<reference evidence="2" key="1">
    <citation type="journal article" date="2023" name="DNA Res.">
        <title>Chromosome-level genome assembly of Phrynocephalus forsythii using third-generation DNA sequencing and Hi-C analysis.</title>
        <authorList>
            <person name="Qi Y."/>
            <person name="Zhao W."/>
            <person name="Zhao Y."/>
            <person name="Niu C."/>
            <person name="Cao S."/>
            <person name="Zhang Y."/>
        </authorList>
    </citation>
    <scope>NUCLEOTIDE SEQUENCE</scope>
    <source>
        <tissue evidence="2">Muscle</tissue>
    </source>
</reference>
<keyword evidence="3" id="KW-1185">Reference proteome</keyword>
<dbReference type="InterPro" id="IPR044822">
    <property type="entry name" value="Myb_DNA-bind_4"/>
</dbReference>
<organism evidence="2 3">
    <name type="scientific">Phrynocephalus forsythii</name>
    <dbReference type="NCBI Taxonomy" id="171643"/>
    <lineage>
        <taxon>Eukaryota</taxon>
        <taxon>Metazoa</taxon>
        <taxon>Chordata</taxon>
        <taxon>Craniata</taxon>
        <taxon>Vertebrata</taxon>
        <taxon>Euteleostomi</taxon>
        <taxon>Lepidosauria</taxon>
        <taxon>Squamata</taxon>
        <taxon>Bifurcata</taxon>
        <taxon>Unidentata</taxon>
        <taxon>Episquamata</taxon>
        <taxon>Toxicofera</taxon>
        <taxon>Iguania</taxon>
        <taxon>Acrodonta</taxon>
        <taxon>Agamidae</taxon>
        <taxon>Agaminae</taxon>
        <taxon>Phrynocephalus</taxon>
    </lineage>
</organism>
<dbReference type="FunFam" id="1.10.10.60:FF:000032">
    <property type="entry name" value="Zinc finger and SCAN domain-containing 20"/>
    <property type="match status" value="1"/>
</dbReference>
<dbReference type="Pfam" id="PF13837">
    <property type="entry name" value="Myb_DNA-bind_4"/>
    <property type="match status" value="1"/>
</dbReference>
<proteinExistence type="predicted"/>
<evidence type="ECO:0000259" key="1">
    <source>
        <dbReference type="Pfam" id="PF13837"/>
    </source>
</evidence>
<evidence type="ECO:0000313" key="2">
    <source>
        <dbReference type="EMBL" id="KAJ7341535.1"/>
    </source>
</evidence>
<dbReference type="AlphaFoldDB" id="A0A9Q0Y352"/>
<dbReference type="PANTHER" id="PTHR47595">
    <property type="entry name" value="HEAT SHOCK 70 KDA PROTEIN 14"/>
    <property type="match status" value="1"/>
</dbReference>
<feature type="domain" description="Myb/SANT-like DNA-binding" evidence="1">
    <location>
        <begin position="25"/>
        <end position="98"/>
    </location>
</feature>
<sequence>MEEDDDLESTQGSIMHRKGKRGVIWGNAETSALIKVWGEVKIKYALSSLKRNYEIFEVISKELSKLGFHRSAEECRSKTKCLRKLYKQAVLHNNTSGSGRSKFL</sequence>
<dbReference type="PANTHER" id="PTHR47595:SF1">
    <property type="entry name" value="MYB_SANT-LIKE DNA-BINDING DOMAIN-CONTAINING PROTEIN"/>
    <property type="match status" value="1"/>
</dbReference>
<gene>
    <name evidence="2" type="ORF">JRQ81_005747</name>
</gene>
<dbReference type="Gene3D" id="1.10.10.60">
    <property type="entry name" value="Homeodomain-like"/>
    <property type="match status" value="1"/>
</dbReference>